<dbReference type="PANTHER" id="PTHR33734">
    <property type="entry name" value="LYSM DOMAIN-CONTAINING GPI-ANCHORED PROTEIN 2"/>
    <property type="match status" value="1"/>
</dbReference>
<keyword evidence="2" id="KW-0732">Signal</keyword>
<dbReference type="Gene3D" id="2.40.40.10">
    <property type="entry name" value="RlpA-like domain"/>
    <property type="match status" value="1"/>
</dbReference>
<feature type="domain" description="LysM" evidence="3">
    <location>
        <begin position="100"/>
        <end position="143"/>
    </location>
</feature>
<comment type="caution">
    <text evidence="4">The sequence shown here is derived from an EMBL/GenBank/DDBJ whole genome shotgun (WGS) entry which is preliminary data.</text>
</comment>
<dbReference type="EMBL" id="JBHUHZ010000003">
    <property type="protein sequence ID" value="MFD2164258.1"/>
    <property type="molecule type" value="Genomic_DNA"/>
</dbReference>
<dbReference type="Gene3D" id="3.10.350.10">
    <property type="entry name" value="LysM domain"/>
    <property type="match status" value="2"/>
</dbReference>
<keyword evidence="5" id="KW-1185">Reference proteome</keyword>
<feature type="signal peptide" evidence="2">
    <location>
        <begin position="1"/>
        <end position="21"/>
    </location>
</feature>
<gene>
    <name evidence="4" type="ORF">ACFSJU_17750</name>
</gene>
<dbReference type="InterPro" id="IPR036779">
    <property type="entry name" value="LysM_dom_sf"/>
</dbReference>
<name>A0ABW4ZQ48_9SPHI</name>
<feature type="chain" id="PRO_5047187581" evidence="2">
    <location>
        <begin position="22"/>
        <end position="281"/>
    </location>
</feature>
<dbReference type="SUPFAM" id="SSF54106">
    <property type="entry name" value="LysM domain"/>
    <property type="match status" value="2"/>
</dbReference>
<dbReference type="CDD" id="cd00118">
    <property type="entry name" value="LysM"/>
    <property type="match status" value="2"/>
</dbReference>
<evidence type="ECO:0000313" key="4">
    <source>
        <dbReference type="EMBL" id="MFD2164258.1"/>
    </source>
</evidence>
<organism evidence="4 5">
    <name type="scientific">Paradesertivirga mongoliensis</name>
    <dbReference type="NCBI Taxonomy" id="2100740"/>
    <lineage>
        <taxon>Bacteria</taxon>
        <taxon>Pseudomonadati</taxon>
        <taxon>Bacteroidota</taxon>
        <taxon>Sphingobacteriia</taxon>
        <taxon>Sphingobacteriales</taxon>
        <taxon>Sphingobacteriaceae</taxon>
        <taxon>Paradesertivirga</taxon>
    </lineage>
</organism>
<dbReference type="SMART" id="SM00257">
    <property type="entry name" value="LysM"/>
    <property type="match status" value="2"/>
</dbReference>
<evidence type="ECO:0000256" key="1">
    <source>
        <dbReference type="SAM" id="MobiDB-lite"/>
    </source>
</evidence>
<dbReference type="InterPro" id="IPR018392">
    <property type="entry name" value="LysM"/>
</dbReference>
<accession>A0ABW4ZQ48</accession>
<evidence type="ECO:0000259" key="3">
    <source>
        <dbReference type="PROSITE" id="PS51782"/>
    </source>
</evidence>
<dbReference type="RefSeq" id="WP_255904252.1">
    <property type="nucleotide sequence ID" value="NZ_JAFMZO010000004.1"/>
</dbReference>
<dbReference type="PANTHER" id="PTHR33734:SF22">
    <property type="entry name" value="MEMBRANE-BOUND LYTIC MUREIN TRANSGLYCOSYLASE D"/>
    <property type="match status" value="1"/>
</dbReference>
<proteinExistence type="predicted"/>
<evidence type="ECO:0000256" key="2">
    <source>
        <dbReference type="SAM" id="SignalP"/>
    </source>
</evidence>
<dbReference type="Pfam" id="PF01476">
    <property type="entry name" value="LysM"/>
    <property type="match status" value="2"/>
</dbReference>
<feature type="region of interest" description="Disordered" evidence="1">
    <location>
        <begin position="163"/>
        <end position="182"/>
    </location>
</feature>
<reference evidence="5" key="1">
    <citation type="journal article" date="2019" name="Int. J. Syst. Evol. Microbiol.">
        <title>The Global Catalogue of Microorganisms (GCM) 10K type strain sequencing project: providing services to taxonomists for standard genome sequencing and annotation.</title>
        <authorList>
            <consortium name="The Broad Institute Genomics Platform"/>
            <consortium name="The Broad Institute Genome Sequencing Center for Infectious Disease"/>
            <person name="Wu L."/>
            <person name="Ma J."/>
        </authorList>
    </citation>
    <scope>NUCLEOTIDE SEQUENCE [LARGE SCALE GENOMIC DNA]</scope>
    <source>
        <strain evidence="5">KCTC 42217</strain>
    </source>
</reference>
<dbReference type="PROSITE" id="PS51782">
    <property type="entry name" value="LYSM"/>
    <property type="match status" value="1"/>
</dbReference>
<dbReference type="InterPro" id="IPR036908">
    <property type="entry name" value="RlpA-like_sf"/>
</dbReference>
<dbReference type="Proteomes" id="UP001597387">
    <property type="component" value="Unassembled WGS sequence"/>
</dbReference>
<sequence>MRFFYFIFFVFISLGATASNAIDSIGVENQNGNQLILHKVQAKETYYSIARLYKVSPRSIIEQNNNIPLHIGTLVKVPTERPFNKARLSSQANNANSNFIEYKVGRREFLYTIAKRFNTTVEAIKALNNLSSDKLSVGQTLKIPQGQNAATPAVVEVRPQVVSPSPLPEEADEKTEEKPRIPTSRLGLSERNERGVAVWITDENLDGSKMLALHRTAPIGTVVKITNPMTDRATFVKVVGKFTENETTKDVIIVITKATAELLGALDKRFQVSIDYGMPNE</sequence>
<evidence type="ECO:0000313" key="5">
    <source>
        <dbReference type="Proteomes" id="UP001597387"/>
    </source>
</evidence>
<protein>
    <submittedName>
        <fullName evidence="4">LysM peptidoglycan-binding domain-containing protein</fullName>
    </submittedName>
</protein>